<protein>
    <submittedName>
        <fullName evidence="1">Uncharacterized protein</fullName>
    </submittedName>
</protein>
<name>X0VMV1_9ZZZZ</name>
<accession>X0VMV1</accession>
<dbReference type="AlphaFoldDB" id="X0VMV1"/>
<proteinExistence type="predicted"/>
<evidence type="ECO:0000313" key="1">
    <source>
        <dbReference type="EMBL" id="GAG19545.1"/>
    </source>
</evidence>
<reference evidence="1" key="1">
    <citation type="journal article" date="2014" name="Front. Microbiol.">
        <title>High frequency of phylogenetically diverse reductive dehalogenase-homologous genes in deep subseafloor sedimentary metagenomes.</title>
        <authorList>
            <person name="Kawai M."/>
            <person name="Futagami T."/>
            <person name="Toyoda A."/>
            <person name="Takaki Y."/>
            <person name="Nishi S."/>
            <person name="Hori S."/>
            <person name="Arai W."/>
            <person name="Tsubouchi T."/>
            <person name="Morono Y."/>
            <person name="Uchiyama I."/>
            <person name="Ito T."/>
            <person name="Fujiyama A."/>
            <person name="Inagaki F."/>
            <person name="Takami H."/>
        </authorList>
    </citation>
    <scope>NUCLEOTIDE SEQUENCE</scope>
    <source>
        <strain evidence="1">Expedition CK06-06</strain>
    </source>
</reference>
<organism evidence="1">
    <name type="scientific">marine sediment metagenome</name>
    <dbReference type="NCBI Taxonomy" id="412755"/>
    <lineage>
        <taxon>unclassified sequences</taxon>
        <taxon>metagenomes</taxon>
        <taxon>ecological metagenomes</taxon>
    </lineage>
</organism>
<gene>
    <name evidence="1" type="ORF">S01H1_60298</name>
</gene>
<sequence>MERKEVYEKVWASLTLGTVTIPKGRTRLYVRALTRPGRTVIDLKAVRLRQVD</sequence>
<comment type="caution">
    <text evidence="1">The sequence shown here is derived from an EMBL/GenBank/DDBJ whole genome shotgun (WGS) entry which is preliminary data.</text>
</comment>
<dbReference type="EMBL" id="BARS01039494">
    <property type="protein sequence ID" value="GAG19545.1"/>
    <property type="molecule type" value="Genomic_DNA"/>
</dbReference>